<dbReference type="CDD" id="cd00073">
    <property type="entry name" value="H15"/>
    <property type="match status" value="1"/>
</dbReference>
<dbReference type="PANTHER" id="PTHR11467:SF36">
    <property type="entry name" value="HISTONE 24-RELATED"/>
    <property type="match status" value="1"/>
</dbReference>
<feature type="compositionally biased region" description="Basic and acidic residues" evidence="8">
    <location>
        <begin position="202"/>
        <end position="217"/>
    </location>
</feature>
<reference evidence="11" key="1">
    <citation type="submission" date="2020-12" db="UniProtKB">
        <authorList>
            <consortium name="WormBaseParasite"/>
        </authorList>
    </citation>
    <scope>IDENTIFICATION</scope>
    <source>
        <strain evidence="11">MHco3</strain>
    </source>
</reference>
<accession>A0A7I4Z154</accession>
<dbReference type="AlphaFoldDB" id="A0A7I4Z154"/>
<feature type="compositionally biased region" description="Basic and acidic residues" evidence="8">
    <location>
        <begin position="32"/>
        <end position="47"/>
    </location>
</feature>
<dbReference type="PRINTS" id="PR00624">
    <property type="entry name" value="HISTONEH5"/>
</dbReference>
<dbReference type="Proteomes" id="UP000025227">
    <property type="component" value="Unplaced"/>
</dbReference>
<dbReference type="GO" id="GO:0006334">
    <property type="term" value="P:nucleosome assembly"/>
    <property type="evidence" value="ECO:0007669"/>
    <property type="project" value="InterPro"/>
</dbReference>
<keyword evidence="4" id="KW-0007">Acetylation</keyword>
<dbReference type="GO" id="GO:0045910">
    <property type="term" value="P:negative regulation of DNA recombination"/>
    <property type="evidence" value="ECO:0007669"/>
    <property type="project" value="TreeGrafter"/>
</dbReference>
<feature type="domain" description="H15" evidence="9">
    <location>
        <begin position="126"/>
        <end position="202"/>
    </location>
</feature>
<keyword evidence="10" id="KW-1185">Reference proteome</keyword>
<evidence type="ECO:0000256" key="7">
    <source>
        <dbReference type="RuleBase" id="RU003894"/>
    </source>
</evidence>
<dbReference type="PROSITE" id="PS51504">
    <property type="entry name" value="H15"/>
    <property type="match status" value="1"/>
</dbReference>
<dbReference type="InterPro" id="IPR036390">
    <property type="entry name" value="WH_DNA-bd_sf"/>
</dbReference>
<evidence type="ECO:0000256" key="3">
    <source>
        <dbReference type="ARBA" id="ARBA00022454"/>
    </source>
</evidence>
<dbReference type="InterPro" id="IPR005819">
    <property type="entry name" value="H1/H5"/>
</dbReference>
<feature type="region of interest" description="Disordered" evidence="8">
    <location>
        <begin position="202"/>
        <end position="255"/>
    </location>
</feature>
<organism evidence="10 11">
    <name type="scientific">Haemonchus contortus</name>
    <name type="common">Barber pole worm</name>
    <dbReference type="NCBI Taxonomy" id="6289"/>
    <lineage>
        <taxon>Eukaryota</taxon>
        <taxon>Metazoa</taxon>
        <taxon>Ecdysozoa</taxon>
        <taxon>Nematoda</taxon>
        <taxon>Chromadorea</taxon>
        <taxon>Rhabditida</taxon>
        <taxon>Rhabditina</taxon>
        <taxon>Rhabditomorpha</taxon>
        <taxon>Strongyloidea</taxon>
        <taxon>Trichostrongylidae</taxon>
        <taxon>Haemonchus</taxon>
    </lineage>
</organism>
<sequence length="255" mass="28698">VERRPHFFKLRLRRAVHMEEHNERKSRKSSKAKNEERATRRTIRDAHEEEVEHDAPNTEAGTTRRRGIRTERRRSAPPSRKSEAPKKKSGKEKDNSATKKSTPKELKSIRSAPRGRSVQRGRPLAAHPPYSVMLKAALEALKSNTGCSKAAILKYITNNFNVSQNKNRVNLSLRLAMRKALERGELKRVRGRGVVGSFKLSEKKVAKSGEKKAEKKVPAKPKALKKKDAGNKGKKSAKPAKKTNPDSKPKKPGKK</sequence>
<dbReference type="GO" id="GO:0003690">
    <property type="term" value="F:double-stranded DNA binding"/>
    <property type="evidence" value="ECO:0007669"/>
    <property type="project" value="TreeGrafter"/>
</dbReference>
<dbReference type="GO" id="GO:0005634">
    <property type="term" value="C:nucleus"/>
    <property type="evidence" value="ECO:0007669"/>
    <property type="project" value="UniProtKB-SubCell"/>
</dbReference>
<dbReference type="SMART" id="SM00526">
    <property type="entry name" value="H15"/>
    <property type="match status" value="1"/>
</dbReference>
<dbReference type="GO" id="GO:0030527">
    <property type="term" value="F:structural constituent of chromatin"/>
    <property type="evidence" value="ECO:0007669"/>
    <property type="project" value="InterPro"/>
</dbReference>
<dbReference type="GO" id="GO:0030261">
    <property type="term" value="P:chromosome condensation"/>
    <property type="evidence" value="ECO:0007669"/>
    <property type="project" value="TreeGrafter"/>
</dbReference>
<evidence type="ECO:0000256" key="1">
    <source>
        <dbReference type="ARBA" id="ARBA00004123"/>
    </source>
</evidence>
<evidence type="ECO:0000259" key="9">
    <source>
        <dbReference type="PROSITE" id="PS51504"/>
    </source>
</evidence>
<feature type="compositionally biased region" description="Basic residues" evidence="8">
    <location>
        <begin position="232"/>
        <end position="241"/>
    </location>
</feature>
<keyword evidence="3 7" id="KW-0158">Chromosome</keyword>
<evidence type="ECO:0000256" key="6">
    <source>
        <dbReference type="ARBA" id="ARBA00023242"/>
    </source>
</evidence>
<comment type="subcellular location">
    <subcellularLocation>
        <location evidence="2">Chromosome</location>
    </subcellularLocation>
    <subcellularLocation>
        <location evidence="1 7">Nucleus</location>
    </subcellularLocation>
</comment>
<comment type="similarity">
    <text evidence="7">Belongs to the histone H1/H5 family.</text>
</comment>
<evidence type="ECO:0000256" key="2">
    <source>
        <dbReference type="ARBA" id="ARBA00004286"/>
    </source>
</evidence>
<dbReference type="OrthoDB" id="1110759at2759"/>
<evidence type="ECO:0000256" key="5">
    <source>
        <dbReference type="ARBA" id="ARBA00023125"/>
    </source>
</evidence>
<dbReference type="SUPFAM" id="SSF46785">
    <property type="entry name" value="Winged helix' DNA-binding domain"/>
    <property type="match status" value="1"/>
</dbReference>
<dbReference type="Pfam" id="PF00538">
    <property type="entry name" value="Linker_histone"/>
    <property type="match status" value="1"/>
</dbReference>
<dbReference type="InterPro" id="IPR036388">
    <property type="entry name" value="WH-like_DNA-bd_sf"/>
</dbReference>
<dbReference type="GO" id="GO:0000786">
    <property type="term" value="C:nucleosome"/>
    <property type="evidence" value="ECO:0007669"/>
    <property type="project" value="InterPro"/>
</dbReference>
<dbReference type="Gene3D" id="1.10.10.10">
    <property type="entry name" value="Winged helix-like DNA-binding domain superfamily/Winged helix DNA-binding domain"/>
    <property type="match status" value="1"/>
</dbReference>
<feature type="compositionally biased region" description="Basic residues" evidence="8">
    <location>
        <begin position="1"/>
        <end position="15"/>
    </location>
</feature>
<evidence type="ECO:0000313" key="11">
    <source>
        <dbReference type="WBParaSite" id="HCON_00167150-00001"/>
    </source>
</evidence>
<feature type="region of interest" description="Disordered" evidence="8">
    <location>
        <begin position="1"/>
        <end position="124"/>
    </location>
</feature>
<evidence type="ECO:0000256" key="4">
    <source>
        <dbReference type="ARBA" id="ARBA00022990"/>
    </source>
</evidence>
<dbReference type="OMA" id="MQVARED"/>
<dbReference type="FunFam" id="1.10.10.10:FF:000140">
    <property type="entry name" value="Histone H1.0"/>
    <property type="match status" value="1"/>
</dbReference>
<evidence type="ECO:0000313" key="10">
    <source>
        <dbReference type="Proteomes" id="UP000025227"/>
    </source>
</evidence>
<dbReference type="PANTHER" id="PTHR11467">
    <property type="entry name" value="HISTONE H1"/>
    <property type="match status" value="1"/>
</dbReference>
<protein>
    <submittedName>
        <fullName evidence="11">Histone H1 H5 domain containing protein</fullName>
    </submittedName>
</protein>
<proteinExistence type="inferred from homology"/>
<dbReference type="InterPro" id="IPR005818">
    <property type="entry name" value="Histone_H1/H5_H15"/>
</dbReference>
<dbReference type="GO" id="GO:0031492">
    <property type="term" value="F:nucleosomal DNA binding"/>
    <property type="evidence" value="ECO:0007669"/>
    <property type="project" value="TreeGrafter"/>
</dbReference>
<feature type="compositionally biased region" description="Basic and acidic residues" evidence="8">
    <location>
        <begin position="68"/>
        <end position="108"/>
    </location>
</feature>
<dbReference type="WBParaSite" id="HCON_00167150-00001">
    <property type="protein sequence ID" value="HCON_00167150-00001"/>
    <property type="gene ID" value="HCON_00167150"/>
</dbReference>
<evidence type="ECO:0000256" key="8">
    <source>
        <dbReference type="SAM" id="MobiDB-lite"/>
    </source>
</evidence>
<name>A0A7I4Z154_HAECO</name>
<keyword evidence="6 7" id="KW-0539">Nucleus</keyword>
<keyword evidence="5 7" id="KW-0238">DNA-binding</keyword>